<accession>A0A1I5GV24</accession>
<keyword evidence="5" id="KW-1185">Reference proteome</keyword>
<dbReference type="Pfam" id="PF08240">
    <property type="entry name" value="ADH_N"/>
    <property type="match status" value="1"/>
</dbReference>
<dbReference type="GO" id="GO:0035925">
    <property type="term" value="F:mRNA 3'-UTR AU-rich region binding"/>
    <property type="evidence" value="ECO:0007669"/>
    <property type="project" value="TreeGrafter"/>
</dbReference>
<dbReference type="InterPro" id="IPR002364">
    <property type="entry name" value="Quin_OxRdtase/zeta-crystal_CS"/>
</dbReference>
<dbReference type="EMBL" id="FOVR01000005">
    <property type="protein sequence ID" value="SFO39733.1"/>
    <property type="molecule type" value="Genomic_DNA"/>
</dbReference>
<dbReference type="FunFam" id="3.40.50.720:FF:000053">
    <property type="entry name" value="Quinone oxidoreductase 1"/>
    <property type="match status" value="1"/>
</dbReference>
<evidence type="ECO:0000313" key="4">
    <source>
        <dbReference type="EMBL" id="SFO39733.1"/>
    </source>
</evidence>
<dbReference type="Gene3D" id="3.90.180.10">
    <property type="entry name" value="Medium-chain alcohol dehydrogenases, catalytic domain"/>
    <property type="match status" value="1"/>
</dbReference>
<dbReference type="GO" id="GO:0005829">
    <property type="term" value="C:cytosol"/>
    <property type="evidence" value="ECO:0007669"/>
    <property type="project" value="TreeGrafter"/>
</dbReference>
<dbReference type="SMART" id="SM00829">
    <property type="entry name" value="PKS_ER"/>
    <property type="match status" value="1"/>
</dbReference>
<name>A0A1I5GV24_9HYPH</name>
<dbReference type="GO" id="GO:0070402">
    <property type="term" value="F:NADPH binding"/>
    <property type="evidence" value="ECO:0007669"/>
    <property type="project" value="TreeGrafter"/>
</dbReference>
<dbReference type="SUPFAM" id="SSF50129">
    <property type="entry name" value="GroES-like"/>
    <property type="match status" value="1"/>
</dbReference>
<feature type="domain" description="Enoyl reductase (ER)" evidence="3">
    <location>
        <begin position="13"/>
        <end position="324"/>
    </location>
</feature>
<evidence type="ECO:0000256" key="2">
    <source>
        <dbReference type="ARBA" id="ARBA00023002"/>
    </source>
</evidence>
<evidence type="ECO:0000256" key="1">
    <source>
        <dbReference type="ARBA" id="ARBA00022857"/>
    </source>
</evidence>
<keyword evidence="2" id="KW-0560">Oxidoreductase</keyword>
<dbReference type="InterPro" id="IPR013149">
    <property type="entry name" value="ADH-like_C"/>
</dbReference>
<dbReference type="InterPro" id="IPR020843">
    <property type="entry name" value="ER"/>
</dbReference>
<dbReference type="InterPro" id="IPR013154">
    <property type="entry name" value="ADH-like_N"/>
</dbReference>
<reference evidence="4 5" key="1">
    <citation type="submission" date="2016-10" db="EMBL/GenBank/DDBJ databases">
        <authorList>
            <person name="de Groot N.N."/>
        </authorList>
    </citation>
    <scope>NUCLEOTIDE SEQUENCE [LARGE SCALE GENOMIC DNA]</scope>
    <source>
        <strain evidence="4 5">CGMCC 1.9157</strain>
    </source>
</reference>
<dbReference type="GO" id="GO:0003960">
    <property type="term" value="F:quinone reductase (NADPH) activity"/>
    <property type="evidence" value="ECO:0007669"/>
    <property type="project" value="InterPro"/>
</dbReference>
<dbReference type="GO" id="GO:0008270">
    <property type="term" value="F:zinc ion binding"/>
    <property type="evidence" value="ECO:0007669"/>
    <property type="project" value="InterPro"/>
</dbReference>
<organism evidence="4 5">
    <name type="scientific">Cohaesibacter marisflavi</name>
    <dbReference type="NCBI Taxonomy" id="655353"/>
    <lineage>
        <taxon>Bacteria</taxon>
        <taxon>Pseudomonadati</taxon>
        <taxon>Pseudomonadota</taxon>
        <taxon>Alphaproteobacteria</taxon>
        <taxon>Hyphomicrobiales</taxon>
        <taxon>Cohaesibacteraceae</taxon>
    </lineage>
</organism>
<dbReference type="InterPro" id="IPR047618">
    <property type="entry name" value="QOR-like"/>
</dbReference>
<dbReference type="STRING" id="655353.SAMN04488056_105187"/>
<dbReference type="CDD" id="cd05286">
    <property type="entry name" value="QOR2"/>
    <property type="match status" value="1"/>
</dbReference>
<dbReference type="PANTHER" id="PTHR48106">
    <property type="entry name" value="QUINONE OXIDOREDUCTASE PIG3-RELATED"/>
    <property type="match status" value="1"/>
</dbReference>
<dbReference type="Proteomes" id="UP000199236">
    <property type="component" value="Unassembled WGS sequence"/>
</dbReference>
<dbReference type="AlphaFoldDB" id="A0A1I5GV24"/>
<protein>
    <submittedName>
        <fullName evidence="4">NADPH2:quinone reductase</fullName>
    </submittedName>
</protein>
<dbReference type="PROSITE" id="PS01162">
    <property type="entry name" value="QOR_ZETA_CRYSTAL"/>
    <property type="match status" value="1"/>
</dbReference>
<gene>
    <name evidence="4" type="ORF">SAMN04488056_105187</name>
</gene>
<proteinExistence type="predicted"/>
<sequence>MSKMTRIEINAHGGPEQMQLVERDLPELKPGQILVRHEAIGVNFIDTYHRSGLYQLPMPTGLGGEAAGLVEAVGDGVAHVKVGDRVAYCSGPIGSYATHNIIDGATAVLLPTSITAKQAVSCLLKGLTVQYLIRQIYPVQQGETVLFHAAAGGVGQIAVQWLKALGATVIGTVGSEEKADLVKALGCDHVINYRTESAPERVKAITDGAKLPVVFDGVGKDTFEDSLDCLRPRGLMVSFGNASGAVDGVNLGILASKGSLMVTRPTLGHFIPTRAALEAASNDFFAAIASGAIKIADPTEYALADAAKAHIDLQSRKTTGSLVLIP</sequence>
<dbReference type="InterPro" id="IPR011032">
    <property type="entry name" value="GroES-like_sf"/>
</dbReference>
<dbReference type="NCBIfam" id="NF008024">
    <property type="entry name" value="PRK10754.1"/>
    <property type="match status" value="1"/>
</dbReference>
<evidence type="ECO:0000259" key="3">
    <source>
        <dbReference type="SMART" id="SM00829"/>
    </source>
</evidence>
<dbReference type="PANTHER" id="PTHR48106:SF13">
    <property type="entry name" value="QUINONE OXIDOREDUCTASE-RELATED"/>
    <property type="match status" value="1"/>
</dbReference>
<dbReference type="InterPro" id="IPR036291">
    <property type="entry name" value="NAD(P)-bd_dom_sf"/>
</dbReference>
<keyword evidence="1" id="KW-0521">NADP</keyword>
<dbReference type="SUPFAM" id="SSF51735">
    <property type="entry name" value="NAD(P)-binding Rossmann-fold domains"/>
    <property type="match status" value="1"/>
</dbReference>
<evidence type="ECO:0000313" key="5">
    <source>
        <dbReference type="Proteomes" id="UP000199236"/>
    </source>
</evidence>
<dbReference type="Gene3D" id="3.40.50.720">
    <property type="entry name" value="NAD(P)-binding Rossmann-like Domain"/>
    <property type="match status" value="1"/>
</dbReference>
<dbReference type="Pfam" id="PF00107">
    <property type="entry name" value="ADH_zinc_N"/>
    <property type="match status" value="1"/>
</dbReference>